<protein>
    <submittedName>
        <fullName evidence="1">Uncharacterized protein</fullName>
    </submittedName>
</protein>
<gene>
    <name evidence="1" type="ORF">HAX54_015413</name>
</gene>
<dbReference type="EMBL" id="JACEIK010001984">
    <property type="protein sequence ID" value="MCD7473506.1"/>
    <property type="molecule type" value="Genomic_DNA"/>
</dbReference>
<keyword evidence="2" id="KW-1185">Reference proteome</keyword>
<proteinExistence type="predicted"/>
<reference evidence="1 2" key="1">
    <citation type="journal article" date="2021" name="BMC Genomics">
        <title>Datura genome reveals duplications of psychoactive alkaloid biosynthetic genes and high mutation rate following tissue culture.</title>
        <authorList>
            <person name="Rajewski A."/>
            <person name="Carter-House D."/>
            <person name="Stajich J."/>
            <person name="Litt A."/>
        </authorList>
    </citation>
    <scope>NUCLEOTIDE SEQUENCE [LARGE SCALE GENOMIC DNA]</scope>
    <source>
        <strain evidence="1">AR-01</strain>
    </source>
</reference>
<organism evidence="1 2">
    <name type="scientific">Datura stramonium</name>
    <name type="common">Jimsonweed</name>
    <name type="synonym">Common thornapple</name>
    <dbReference type="NCBI Taxonomy" id="4076"/>
    <lineage>
        <taxon>Eukaryota</taxon>
        <taxon>Viridiplantae</taxon>
        <taxon>Streptophyta</taxon>
        <taxon>Embryophyta</taxon>
        <taxon>Tracheophyta</taxon>
        <taxon>Spermatophyta</taxon>
        <taxon>Magnoliopsida</taxon>
        <taxon>eudicotyledons</taxon>
        <taxon>Gunneridae</taxon>
        <taxon>Pentapetalae</taxon>
        <taxon>asterids</taxon>
        <taxon>lamiids</taxon>
        <taxon>Solanales</taxon>
        <taxon>Solanaceae</taxon>
        <taxon>Solanoideae</taxon>
        <taxon>Datureae</taxon>
        <taxon>Datura</taxon>
    </lineage>
</organism>
<accession>A0ABS8TRS0</accession>
<name>A0ABS8TRS0_DATST</name>
<evidence type="ECO:0000313" key="2">
    <source>
        <dbReference type="Proteomes" id="UP000823775"/>
    </source>
</evidence>
<dbReference type="Proteomes" id="UP000823775">
    <property type="component" value="Unassembled WGS sequence"/>
</dbReference>
<evidence type="ECO:0000313" key="1">
    <source>
        <dbReference type="EMBL" id="MCD7473506.1"/>
    </source>
</evidence>
<comment type="caution">
    <text evidence="1">The sequence shown here is derived from an EMBL/GenBank/DDBJ whole genome shotgun (WGS) entry which is preliminary data.</text>
</comment>
<sequence length="120" mass="13752">MDQYFEFNRVLLEKVTRTNYTLNAWGDEEAMGATSTNEDVLANQSMGFHHLHQEAKSLRDEDMGIKGCKTLDTREERVDEGNMKHDCGMMPFEEPLEAVLLNHDSEGIEEFEEVCHTLAV</sequence>